<feature type="compositionally biased region" description="Gly residues" evidence="4">
    <location>
        <begin position="62"/>
        <end position="76"/>
    </location>
</feature>
<dbReference type="InterPro" id="IPR001611">
    <property type="entry name" value="Leu-rich_rpt"/>
</dbReference>
<dbReference type="InterPro" id="IPR051279">
    <property type="entry name" value="PP1-Reg/Actin-Interact_Protein"/>
</dbReference>
<comment type="caution">
    <text evidence="5">The sequence shown here is derived from an EMBL/GenBank/DDBJ whole genome shotgun (WGS) entry which is preliminary data.</text>
</comment>
<evidence type="ECO:0000256" key="2">
    <source>
        <dbReference type="ARBA" id="ARBA00022737"/>
    </source>
</evidence>
<feature type="compositionally biased region" description="Low complexity" evidence="4">
    <location>
        <begin position="160"/>
        <end position="180"/>
    </location>
</feature>
<gene>
    <name evidence="5" type="ORF">D9757_013043</name>
</gene>
<reference evidence="5 6" key="1">
    <citation type="journal article" date="2020" name="ISME J.">
        <title>Uncovering the hidden diversity of litter-decomposition mechanisms in mushroom-forming fungi.</title>
        <authorList>
            <person name="Floudas D."/>
            <person name="Bentzer J."/>
            <person name="Ahren D."/>
            <person name="Johansson T."/>
            <person name="Persson P."/>
            <person name="Tunlid A."/>
        </authorList>
    </citation>
    <scope>NUCLEOTIDE SEQUENCE [LARGE SCALE GENOMIC DNA]</scope>
    <source>
        <strain evidence="5 6">CBS 406.79</strain>
    </source>
</reference>
<feature type="compositionally biased region" description="Low complexity" evidence="4">
    <location>
        <begin position="904"/>
        <end position="925"/>
    </location>
</feature>
<feature type="compositionally biased region" description="Basic and acidic residues" evidence="4">
    <location>
        <begin position="142"/>
        <end position="152"/>
    </location>
</feature>
<feature type="compositionally biased region" description="Low complexity" evidence="4">
    <location>
        <begin position="26"/>
        <end position="42"/>
    </location>
</feature>
<feature type="compositionally biased region" description="Pro residues" evidence="4">
    <location>
        <begin position="603"/>
        <end position="619"/>
    </location>
</feature>
<feature type="region of interest" description="Disordered" evidence="4">
    <location>
        <begin position="577"/>
        <end position="624"/>
    </location>
</feature>
<feature type="compositionally biased region" description="Polar residues" evidence="4">
    <location>
        <begin position="129"/>
        <end position="141"/>
    </location>
</feature>
<feature type="compositionally biased region" description="Acidic residues" evidence="4">
    <location>
        <begin position="1336"/>
        <end position="1363"/>
    </location>
</feature>
<feature type="compositionally biased region" description="Polar residues" evidence="4">
    <location>
        <begin position="1504"/>
        <end position="1518"/>
    </location>
</feature>
<dbReference type="OrthoDB" id="120976at2759"/>
<dbReference type="Pfam" id="PF13516">
    <property type="entry name" value="LRR_6"/>
    <property type="match status" value="2"/>
</dbReference>
<accession>A0A8H5LPQ6</accession>
<feature type="compositionally biased region" description="Polar residues" evidence="4">
    <location>
        <begin position="1477"/>
        <end position="1496"/>
    </location>
</feature>
<dbReference type="Proteomes" id="UP000518752">
    <property type="component" value="Unassembled WGS sequence"/>
</dbReference>
<feature type="compositionally biased region" description="Low complexity" evidence="4">
    <location>
        <begin position="438"/>
        <end position="448"/>
    </location>
</feature>
<feature type="region of interest" description="Disordered" evidence="4">
    <location>
        <begin position="1"/>
        <end position="113"/>
    </location>
</feature>
<feature type="compositionally biased region" description="Low complexity" evidence="4">
    <location>
        <begin position="1434"/>
        <end position="1463"/>
    </location>
</feature>
<feature type="region of interest" description="Disordered" evidence="4">
    <location>
        <begin position="1411"/>
        <end position="1549"/>
    </location>
</feature>
<evidence type="ECO:0000313" key="5">
    <source>
        <dbReference type="EMBL" id="KAF5364866.1"/>
    </source>
</evidence>
<feature type="compositionally biased region" description="Low complexity" evidence="4">
    <location>
        <begin position="577"/>
        <end position="593"/>
    </location>
</feature>
<evidence type="ECO:0000313" key="6">
    <source>
        <dbReference type="Proteomes" id="UP000518752"/>
    </source>
</evidence>
<feature type="region of interest" description="Disordered" evidence="4">
    <location>
        <begin position="902"/>
        <end position="925"/>
    </location>
</feature>
<evidence type="ECO:0000256" key="1">
    <source>
        <dbReference type="ARBA" id="ARBA00022614"/>
    </source>
</evidence>
<feature type="compositionally biased region" description="Polar residues" evidence="4">
    <location>
        <begin position="181"/>
        <end position="190"/>
    </location>
</feature>
<keyword evidence="1" id="KW-0433">Leucine-rich repeat</keyword>
<evidence type="ECO:0008006" key="7">
    <source>
        <dbReference type="Google" id="ProtNLM"/>
    </source>
</evidence>
<sequence length="1549" mass="161020">MASSPTPQDPPVPPSPSFPPRPPQPTRRASTSSVTIPIPGKSILKKPPPPPAGLLSRITSGMGVGGMSMGGFGKLFGGNSAASPSPNPPTGTNTSDPLVDRSSEGTSPPDPALKRAHFILPHMAVVYPISSNAPPRTPTTQMEKKAVEDRERDRRRRVVSGESSSTSSPIPSQNESSVSSGASTPLITGQDGQYRYGLQSELRPPSHGGVWWSMDKVEAFYNECCAACDEPPDPAISRALLRYSSSSSSTLTTLSTNATATPTTASLTPITTTTSVSTTMSNAPAPRTLDLTGVTLTPTQAEILADVLCIEWGLRTLVLCECNLNPIILKPILHALLLNNTLIFLSVASNNGLAAKSLAGKGGYGLNLGGGLKGPGVITGGGPITGWVVLEAYLARSNLKVLDLSRNRLDKKAMEGVVRGALGMQDGANMSSVHPVPSDSQDSNTKSSSSSLISLTLDASELKSGAIDVLARAVRSSPSLRTLSLRNCRIGSMGRGGGIAVSLMIRDWPDTVAGQAQSAIGITAPIPSTTSSASSSASSSRTSTPTSFSSTTGSISRNRPATLTNLELIASPPGTPLLGSSSLSRDSPLLSSPKFPASSSKHFPPPPRHLPVNEPPPVHPSVAKAATPNMQTTYTPYVPRVKRAAAAAVNTVSPAPSPFSTLRSLNPVNGVGLGLNTPPMSPTTPMAPTLTAVSRRGGVTAASANTLTTTSSDPVSGVVKSIVHGHEHAAQLVGAQPIPPSVAALNSASAALLSQVRALDALPRIGSLRTLDLRGNELRNHVSYLSQVLKRNRTLKTLNLQDNKLDPKALAIIAEALKYNAALEELDLGKNPCCGVVVSPSSLASSSAAAAAAAAVAAGNINSPLSRTTASSTLSGSSTTTYNAYAPSSASLLNYRSATNPSGSSSAYSQHHHANASQANSNSINNNNANSSINLGLEGIHALRLALALNTTLTRLSLSATHLGDAGAIALAEWMGEYRGLRWLDLTRNSAAELGIGVGSGVSAAAAASSASGMGIGLGEAGVMALAQGVKVNRTLRCLDVEVPPGMEGYARLSREILNTCIRNVEASSKKEQQKWQQRGEDGDLMDGGEGMDDELDAGLAEAKGAEWKVTKDPVHRATDSLVALKHHLEKKDSVDSGKSEALLRRCRTALDGLAGVVSGMLDSSFESAAKEEKMREVLGLSDELSGLIDAAEGGQKAELDDESGGAEEEYDGAAMEVYRKQSTPEAEGERRGKPHLRVDVPRKQNPGNASTPVPVAADPAAFAVTDSPTSPSPINDNLAPMTPSRSDKGKARAPPEPVRHEPVLSPTAVLLRNGVRGASSLGGVVALDIAGSEDGMSETEVEIEDEFGEGGDGDGDQAEEPEAGVRSRNWVAEEGEVFRKGNVLLGPEEMEGEYAGEELRRELLEAMVERPAPRQLDDVDDYETPFVMPGSGSSTPLMSPATPTASSTPLLLSGPLSLLASLPEDDVSNGYPFTSPADSRSGGTTPTQDLISASATPRAYVSRTRSASANGTVQEMNPGTEEHGQPKPYISRRRSNESFARGSDGTQR</sequence>
<proteinExistence type="inferred from homology"/>
<feature type="compositionally biased region" description="Pro residues" evidence="4">
    <location>
        <begin position="7"/>
        <end position="25"/>
    </location>
</feature>
<feature type="region of interest" description="Disordered" evidence="4">
    <location>
        <begin position="1333"/>
        <end position="1371"/>
    </location>
</feature>
<name>A0A8H5LPQ6_9AGAR</name>
<feature type="region of interest" description="Disordered" evidence="4">
    <location>
        <begin position="429"/>
        <end position="448"/>
    </location>
</feature>
<keyword evidence="6" id="KW-1185">Reference proteome</keyword>
<organism evidence="5 6">
    <name type="scientific">Collybiopsis confluens</name>
    <dbReference type="NCBI Taxonomy" id="2823264"/>
    <lineage>
        <taxon>Eukaryota</taxon>
        <taxon>Fungi</taxon>
        <taxon>Dikarya</taxon>
        <taxon>Basidiomycota</taxon>
        <taxon>Agaricomycotina</taxon>
        <taxon>Agaricomycetes</taxon>
        <taxon>Agaricomycetidae</taxon>
        <taxon>Agaricales</taxon>
        <taxon>Marasmiineae</taxon>
        <taxon>Omphalotaceae</taxon>
        <taxon>Collybiopsis</taxon>
    </lineage>
</organism>
<evidence type="ECO:0000256" key="3">
    <source>
        <dbReference type="ARBA" id="ARBA00038315"/>
    </source>
</evidence>
<evidence type="ECO:0000256" key="4">
    <source>
        <dbReference type="SAM" id="MobiDB-lite"/>
    </source>
</evidence>
<comment type="similarity">
    <text evidence="3">Belongs to the PPP1R37 family.</text>
</comment>
<dbReference type="EMBL" id="JAACJN010000179">
    <property type="protein sequence ID" value="KAF5364866.1"/>
    <property type="molecule type" value="Genomic_DNA"/>
</dbReference>
<feature type="region of interest" description="Disordered" evidence="4">
    <location>
        <begin position="1193"/>
        <end position="1255"/>
    </location>
</feature>
<feature type="compositionally biased region" description="Low complexity" evidence="4">
    <location>
        <begin position="525"/>
        <end position="556"/>
    </location>
</feature>
<feature type="region of interest" description="Disordered" evidence="4">
    <location>
        <begin position="525"/>
        <end position="559"/>
    </location>
</feature>
<dbReference type="Gene3D" id="3.80.10.10">
    <property type="entry name" value="Ribonuclease Inhibitor"/>
    <property type="match status" value="4"/>
</dbReference>
<feature type="region of interest" description="Disordered" evidence="4">
    <location>
        <begin position="129"/>
        <end position="190"/>
    </location>
</feature>
<feature type="region of interest" description="Disordered" evidence="4">
    <location>
        <begin position="1267"/>
        <end position="1306"/>
    </location>
</feature>
<dbReference type="InterPro" id="IPR032675">
    <property type="entry name" value="LRR_dom_sf"/>
</dbReference>
<keyword evidence="2" id="KW-0677">Repeat</keyword>
<dbReference type="SMART" id="SM00368">
    <property type="entry name" value="LRR_RI"/>
    <property type="match status" value="5"/>
</dbReference>
<feature type="compositionally biased region" description="Basic and acidic residues" evidence="4">
    <location>
        <begin position="1228"/>
        <end position="1243"/>
    </location>
</feature>
<feature type="compositionally biased region" description="Low complexity" evidence="4">
    <location>
        <begin position="77"/>
        <end position="95"/>
    </location>
</feature>
<dbReference type="PANTHER" id="PTHR24112">
    <property type="entry name" value="LEUCINE-RICH REPEAT, ISOFORM F-RELATED"/>
    <property type="match status" value="1"/>
</dbReference>
<protein>
    <recommendedName>
        <fullName evidence="7">RNI-like protein</fullName>
    </recommendedName>
</protein>
<dbReference type="PANTHER" id="PTHR24112:SF9">
    <property type="entry name" value="PROTEIN PHOSPHATASE 1 REGULATORY SUBUNIT 37"/>
    <property type="match status" value="1"/>
</dbReference>
<feature type="compositionally biased region" description="Acidic residues" evidence="4">
    <location>
        <begin position="1200"/>
        <end position="1212"/>
    </location>
</feature>
<dbReference type="SUPFAM" id="SSF52047">
    <property type="entry name" value="RNI-like"/>
    <property type="match status" value="2"/>
</dbReference>